<dbReference type="Proteomes" id="UP001056120">
    <property type="component" value="Linkage Group LG19"/>
</dbReference>
<gene>
    <name evidence="1" type="ORF">L1987_57753</name>
</gene>
<name>A0ACB9DDF7_9ASTR</name>
<keyword evidence="2" id="KW-1185">Reference proteome</keyword>
<dbReference type="EMBL" id="CM042036">
    <property type="protein sequence ID" value="KAI3744664.1"/>
    <property type="molecule type" value="Genomic_DNA"/>
</dbReference>
<evidence type="ECO:0000313" key="1">
    <source>
        <dbReference type="EMBL" id="KAI3744664.1"/>
    </source>
</evidence>
<comment type="caution">
    <text evidence="1">The sequence shown here is derived from an EMBL/GenBank/DDBJ whole genome shotgun (WGS) entry which is preliminary data.</text>
</comment>
<organism evidence="1 2">
    <name type="scientific">Smallanthus sonchifolius</name>
    <dbReference type="NCBI Taxonomy" id="185202"/>
    <lineage>
        <taxon>Eukaryota</taxon>
        <taxon>Viridiplantae</taxon>
        <taxon>Streptophyta</taxon>
        <taxon>Embryophyta</taxon>
        <taxon>Tracheophyta</taxon>
        <taxon>Spermatophyta</taxon>
        <taxon>Magnoliopsida</taxon>
        <taxon>eudicotyledons</taxon>
        <taxon>Gunneridae</taxon>
        <taxon>Pentapetalae</taxon>
        <taxon>asterids</taxon>
        <taxon>campanulids</taxon>
        <taxon>Asterales</taxon>
        <taxon>Asteraceae</taxon>
        <taxon>Asteroideae</taxon>
        <taxon>Heliantheae alliance</taxon>
        <taxon>Millerieae</taxon>
        <taxon>Smallanthus</taxon>
    </lineage>
</organism>
<protein>
    <submittedName>
        <fullName evidence="1">Uncharacterized protein</fullName>
    </submittedName>
</protein>
<accession>A0ACB9DDF7</accession>
<reference evidence="1 2" key="2">
    <citation type="journal article" date="2022" name="Mol. Ecol. Resour.">
        <title>The genomes of chicory, endive, great burdock and yacon provide insights into Asteraceae paleo-polyploidization history and plant inulin production.</title>
        <authorList>
            <person name="Fan W."/>
            <person name="Wang S."/>
            <person name="Wang H."/>
            <person name="Wang A."/>
            <person name="Jiang F."/>
            <person name="Liu H."/>
            <person name="Zhao H."/>
            <person name="Xu D."/>
            <person name="Zhang Y."/>
        </authorList>
    </citation>
    <scope>NUCLEOTIDE SEQUENCE [LARGE SCALE GENOMIC DNA]</scope>
    <source>
        <strain evidence="2">cv. Yunnan</strain>
        <tissue evidence="1">Leaves</tissue>
    </source>
</reference>
<sequence length="216" mass="23999">MSHAVARHRSRVIKGIFCSSDGKFLGLFKQLHINLPFVEALAQMPKYARFLQDILTNKRKLEELSQVTLNEECSAVIQNKLPEKRRDSGSFTIPCLIGSLSVSNALADLGASINLMPYAVFAKLELGEPTPTRMSIQLADRSVKYPRGIVENMLVKVDRFVFPVDFVILDMDEDKNFPIILGRPFLATTAHLLIGGCPLDCAMLQPLPALHGGYFP</sequence>
<proteinExistence type="predicted"/>
<evidence type="ECO:0000313" key="2">
    <source>
        <dbReference type="Proteomes" id="UP001056120"/>
    </source>
</evidence>
<reference evidence="2" key="1">
    <citation type="journal article" date="2022" name="Mol. Ecol. Resour.">
        <title>The genomes of chicory, endive, great burdock and yacon provide insights into Asteraceae palaeo-polyploidization history and plant inulin production.</title>
        <authorList>
            <person name="Fan W."/>
            <person name="Wang S."/>
            <person name="Wang H."/>
            <person name="Wang A."/>
            <person name="Jiang F."/>
            <person name="Liu H."/>
            <person name="Zhao H."/>
            <person name="Xu D."/>
            <person name="Zhang Y."/>
        </authorList>
    </citation>
    <scope>NUCLEOTIDE SEQUENCE [LARGE SCALE GENOMIC DNA]</scope>
    <source>
        <strain evidence="2">cv. Yunnan</strain>
    </source>
</reference>